<organism evidence="10 11">
    <name type="scientific">Pseudoalteromonas aurantia 208</name>
    <dbReference type="NCBI Taxonomy" id="1314867"/>
    <lineage>
        <taxon>Bacteria</taxon>
        <taxon>Pseudomonadati</taxon>
        <taxon>Pseudomonadota</taxon>
        <taxon>Gammaproteobacteria</taxon>
        <taxon>Alteromonadales</taxon>
        <taxon>Pseudoalteromonadaceae</taxon>
        <taxon>Pseudoalteromonas</taxon>
    </lineage>
</organism>
<evidence type="ECO:0000256" key="3">
    <source>
        <dbReference type="ARBA" id="ARBA00022729"/>
    </source>
</evidence>
<dbReference type="PROSITE" id="PS51781">
    <property type="entry name" value="SH3B"/>
    <property type="match status" value="1"/>
</dbReference>
<keyword evidence="2 7" id="KW-0812">Transmembrane</keyword>
<keyword evidence="3 8" id="KW-0732">Signal</keyword>
<comment type="subcellular location">
    <subcellularLocation>
        <location evidence="1">Membrane</location>
        <topology evidence="1">Single-pass membrane protein</topology>
    </subcellularLocation>
</comment>
<evidence type="ECO:0000313" key="11">
    <source>
        <dbReference type="Proteomes" id="UP000615755"/>
    </source>
</evidence>
<dbReference type="PIRSF" id="PIRSF006158">
    <property type="entry name" value="UCP006158_SH3"/>
    <property type="match status" value="1"/>
</dbReference>
<feature type="transmembrane region" description="Helical" evidence="7">
    <location>
        <begin position="179"/>
        <end position="201"/>
    </location>
</feature>
<feature type="coiled-coil region" evidence="6">
    <location>
        <begin position="112"/>
        <end position="167"/>
    </location>
</feature>
<feature type="domain" description="SH3b" evidence="9">
    <location>
        <begin position="40"/>
        <end position="106"/>
    </location>
</feature>
<gene>
    <name evidence="10" type="primary">ygiM</name>
    <name evidence="10" type="ORF">PAUR_a0423</name>
</gene>
<dbReference type="Proteomes" id="UP000615755">
    <property type="component" value="Unassembled WGS sequence"/>
</dbReference>
<protein>
    <submittedName>
        <fullName evidence="10">SH3 domain protein</fullName>
    </submittedName>
</protein>
<dbReference type="Pfam" id="PF08239">
    <property type="entry name" value="SH3_3"/>
    <property type="match status" value="1"/>
</dbReference>
<evidence type="ECO:0000256" key="1">
    <source>
        <dbReference type="ARBA" id="ARBA00004167"/>
    </source>
</evidence>
<accession>A0ABR9EA24</accession>
<dbReference type="InterPro" id="IPR003646">
    <property type="entry name" value="SH3-like_bac-type"/>
</dbReference>
<dbReference type="EMBL" id="AQGV01000012">
    <property type="protein sequence ID" value="MBE0367115.1"/>
    <property type="molecule type" value="Genomic_DNA"/>
</dbReference>
<comment type="caution">
    <text evidence="10">The sequence shown here is derived from an EMBL/GenBank/DDBJ whole genome shotgun (WGS) entry which is preliminary data.</text>
</comment>
<proteinExistence type="predicted"/>
<evidence type="ECO:0000256" key="4">
    <source>
        <dbReference type="ARBA" id="ARBA00022989"/>
    </source>
</evidence>
<keyword evidence="11" id="KW-1185">Reference proteome</keyword>
<sequence>MLKRIILPSVLALISHFSIAEEVEQTQLAATSVAAVDNTTANAGFIVDNLFLYAHSGPGKNYRILGSIDAGTQIQIIAEPQNGYIQIIDDKGREVWVEEKFISMQPGLKQQLNKASETLSTMQSQLDDAQAQLPLLQQSNDDLSSENALLQKSILDLQTQLATQKQENALKKQSEQHTLLAYGGGIAFAGLLLGVILTIFLSRRKRYDGWA</sequence>
<keyword evidence="6" id="KW-0175">Coiled coil</keyword>
<dbReference type="SMART" id="SM00287">
    <property type="entry name" value="SH3b"/>
    <property type="match status" value="1"/>
</dbReference>
<dbReference type="InterPro" id="IPR016476">
    <property type="entry name" value="SH3_dom_pro"/>
</dbReference>
<keyword evidence="4 7" id="KW-1133">Transmembrane helix</keyword>
<dbReference type="RefSeq" id="WP_192506585.1">
    <property type="nucleotide sequence ID" value="NZ_AQGV01000012.1"/>
</dbReference>
<keyword evidence="5 7" id="KW-0472">Membrane</keyword>
<evidence type="ECO:0000256" key="6">
    <source>
        <dbReference type="SAM" id="Coils"/>
    </source>
</evidence>
<evidence type="ECO:0000256" key="5">
    <source>
        <dbReference type="ARBA" id="ARBA00023136"/>
    </source>
</evidence>
<evidence type="ECO:0000256" key="2">
    <source>
        <dbReference type="ARBA" id="ARBA00022692"/>
    </source>
</evidence>
<evidence type="ECO:0000256" key="7">
    <source>
        <dbReference type="SAM" id="Phobius"/>
    </source>
</evidence>
<evidence type="ECO:0000313" key="10">
    <source>
        <dbReference type="EMBL" id="MBE0367115.1"/>
    </source>
</evidence>
<reference evidence="10 11" key="1">
    <citation type="submission" date="2015-03" db="EMBL/GenBank/DDBJ databases">
        <title>Genome sequence of Pseudoalteromonas aurantia.</title>
        <authorList>
            <person name="Xie B.-B."/>
            <person name="Rong J.-C."/>
            <person name="Qin Q.-L."/>
            <person name="Zhang Y.-Z."/>
        </authorList>
    </citation>
    <scope>NUCLEOTIDE SEQUENCE [LARGE SCALE GENOMIC DNA]</scope>
    <source>
        <strain evidence="10 11">208</strain>
    </source>
</reference>
<feature type="chain" id="PRO_5045087426" evidence="8">
    <location>
        <begin position="21"/>
        <end position="211"/>
    </location>
</feature>
<evidence type="ECO:0000259" key="9">
    <source>
        <dbReference type="PROSITE" id="PS51781"/>
    </source>
</evidence>
<feature type="signal peptide" evidence="8">
    <location>
        <begin position="1"/>
        <end position="20"/>
    </location>
</feature>
<dbReference type="Gene3D" id="2.30.30.40">
    <property type="entry name" value="SH3 Domains"/>
    <property type="match status" value="1"/>
</dbReference>
<name>A0ABR9EA24_9GAMM</name>
<dbReference type="NCBIfam" id="TIGR04211">
    <property type="entry name" value="SH3_and_anchor"/>
    <property type="match status" value="1"/>
</dbReference>
<evidence type="ECO:0000256" key="8">
    <source>
        <dbReference type="SAM" id="SignalP"/>
    </source>
</evidence>